<name>A0AAP3WN47_BACOV</name>
<dbReference type="Pfam" id="PF15659">
    <property type="entry name" value="Toxin-JAB1"/>
    <property type="match status" value="1"/>
</dbReference>
<accession>A0AAP3WN47</accession>
<organism evidence="1 2">
    <name type="scientific">Bacteroides ovatus</name>
    <dbReference type="NCBI Taxonomy" id="28116"/>
    <lineage>
        <taxon>Bacteria</taxon>
        <taxon>Pseudomonadati</taxon>
        <taxon>Bacteroidota</taxon>
        <taxon>Bacteroidia</taxon>
        <taxon>Bacteroidales</taxon>
        <taxon>Bacteroidaceae</taxon>
        <taxon>Bacteroides</taxon>
    </lineage>
</organism>
<protein>
    <submittedName>
        <fullName evidence="1">Uncharacterized protein</fullName>
    </submittedName>
</protein>
<sequence>MNGTKLCTVHKAGNTTTTTDYCGNVIYENGVQELLLTDAGHVTLSDKKYHYYLQDHQENNRVVVDQTGQKEEVGHYYHIMIRRDKTALIGTSGREDSVFADKQSELNVKGDKVIDMHSHPYNAQASDQDMKNLKIKTGTVYHRDSKVLFFYNSENSRIGNNEYKIDTSKTLLDKLNDKFMK</sequence>
<proteinExistence type="predicted"/>
<dbReference type="Gene3D" id="2.180.10.10">
    <property type="entry name" value="RHS repeat-associated core"/>
    <property type="match status" value="1"/>
</dbReference>
<dbReference type="RefSeq" id="WP_004322597.1">
    <property type="nucleotide sequence ID" value="NZ_BAABYJ010000001.1"/>
</dbReference>
<reference evidence="1" key="1">
    <citation type="submission" date="2022-10" db="EMBL/GenBank/DDBJ databases">
        <title>Human gut microbiome strain richness.</title>
        <authorList>
            <person name="Chen-Liaw A."/>
        </authorList>
    </citation>
    <scope>NUCLEOTIDE SEQUENCE</scope>
    <source>
        <strain evidence="1">F7_m1001271B151109d0_201107</strain>
    </source>
</reference>
<evidence type="ECO:0000313" key="2">
    <source>
        <dbReference type="Proteomes" id="UP001214017"/>
    </source>
</evidence>
<gene>
    <name evidence="1" type="ORF">PO240_20015</name>
</gene>
<dbReference type="EMBL" id="JAQNWR010000016">
    <property type="protein sequence ID" value="MDC2410160.1"/>
    <property type="molecule type" value="Genomic_DNA"/>
</dbReference>
<dbReference type="AlphaFoldDB" id="A0AAP3WN47"/>
<evidence type="ECO:0000313" key="1">
    <source>
        <dbReference type="EMBL" id="MDC2410160.1"/>
    </source>
</evidence>
<dbReference type="Proteomes" id="UP001214017">
    <property type="component" value="Unassembled WGS sequence"/>
</dbReference>
<comment type="caution">
    <text evidence="1">The sequence shown here is derived from an EMBL/GenBank/DDBJ whole genome shotgun (WGS) entry which is preliminary data.</text>
</comment>
<dbReference type="InterPro" id="IPR028218">
    <property type="entry name" value="Toxin-JAB1"/>
</dbReference>